<dbReference type="PRINTS" id="PR00080">
    <property type="entry name" value="SDRFAMILY"/>
</dbReference>
<dbReference type="RefSeq" id="WP_203945162.1">
    <property type="nucleotide sequence ID" value="NZ_BOOR01000022.1"/>
</dbReference>
<accession>A0A8J3XWP7</accession>
<dbReference type="EMBL" id="BOOR01000022">
    <property type="protein sequence ID" value="GII54951.1"/>
    <property type="molecule type" value="Genomic_DNA"/>
</dbReference>
<comment type="caution">
    <text evidence="5">The sequence shown here is derived from an EMBL/GenBank/DDBJ whole genome shotgun (WGS) entry which is preliminary data.</text>
</comment>
<evidence type="ECO:0000313" key="5">
    <source>
        <dbReference type="EMBL" id="GII54951.1"/>
    </source>
</evidence>
<keyword evidence="2" id="KW-0560">Oxidoreductase</keyword>
<dbReference type="SMART" id="SM00822">
    <property type="entry name" value="PKS_KR"/>
    <property type="match status" value="1"/>
</dbReference>
<dbReference type="Proteomes" id="UP000605992">
    <property type="component" value="Unassembled WGS sequence"/>
</dbReference>
<reference evidence="5" key="1">
    <citation type="submission" date="2021-01" db="EMBL/GenBank/DDBJ databases">
        <title>Whole genome shotgun sequence of Planotetraspora thailandica NBRC 104271.</title>
        <authorList>
            <person name="Komaki H."/>
            <person name="Tamura T."/>
        </authorList>
    </citation>
    <scope>NUCLEOTIDE SEQUENCE</scope>
    <source>
        <strain evidence="5">NBRC 104271</strain>
    </source>
</reference>
<comment type="similarity">
    <text evidence="1 3">Belongs to the short-chain dehydrogenases/reductases (SDR) family.</text>
</comment>
<dbReference type="SUPFAM" id="SSF51735">
    <property type="entry name" value="NAD(P)-binding Rossmann-fold domains"/>
    <property type="match status" value="1"/>
</dbReference>
<dbReference type="PANTHER" id="PTHR42760:SF133">
    <property type="entry name" value="3-OXOACYL-[ACYL-CARRIER-PROTEIN] REDUCTASE"/>
    <property type="match status" value="1"/>
</dbReference>
<sequence>MDISISGKVVLVTGAGRGIGRSLAVGLAAEGARTAIMTRNADQGDRLAEEIGRSPGAGPVLPVVADVGDEGAVAEAVRRIDRQWGRIDALVHNAGWMPPASPVLDTDVTRLRGVLDTNLVGSFLLTKHVAPVMIRGGGGRIVYISSMIGVQANQGLAAYGASKAGLNILNNVVHRELANQGIRTVALAPGLTDTPGMRASVGEEYITTVAASYPGGRIGRPEDILALTVFLCSDAAQHISGTLIPVRPVTG</sequence>
<proteinExistence type="inferred from homology"/>
<dbReference type="PANTHER" id="PTHR42760">
    <property type="entry name" value="SHORT-CHAIN DEHYDROGENASES/REDUCTASES FAMILY MEMBER"/>
    <property type="match status" value="1"/>
</dbReference>
<protein>
    <submittedName>
        <fullName evidence="5">Short-chain dehydrogenase</fullName>
    </submittedName>
</protein>
<dbReference type="PROSITE" id="PS00061">
    <property type="entry name" value="ADH_SHORT"/>
    <property type="match status" value="1"/>
</dbReference>
<gene>
    <name evidence="5" type="ORF">Pth03_33400</name>
</gene>
<dbReference type="InterPro" id="IPR036291">
    <property type="entry name" value="NAD(P)-bd_dom_sf"/>
</dbReference>
<dbReference type="Gene3D" id="3.40.50.720">
    <property type="entry name" value="NAD(P)-binding Rossmann-like Domain"/>
    <property type="match status" value="1"/>
</dbReference>
<dbReference type="Pfam" id="PF00106">
    <property type="entry name" value="adh_short"/>
    <property type="match status" value="1"/>
</dbReference>
<keyword evidence="6" id="KW-1185">Reference proteome</keyword>
<dbReference type="GO" id="GO:0016616">
    <property type="term" value="F:oxidoreductase activity, acting on the CH-OH group of donors, NAD or NADP as acceptor"/>
    <property type="evidence" value="ECO:0007669"/>
    <property type="project" value="UniProtKB-ARBA"/>
</dbReference>
<organism evidence="5 6">
    <name type="scientific">Planotetraspora thailandica</name>
    <dbReference type="NCBI Taxonomy" id="487172"/>
    <lineage>
        <taxon>Bacteria</taxon>
        <taxon>Bacillati</taxon>
        <taxon>Actinomycetota</taxon>
        <taxon>Actinomycetes</taxon>
        <taxon>Streptosporangiales</taxon>
        <taxon>Streptosporangiaceae</taxon>
        <taxon>Planotetraspora</taxon>
    </lineage>
</organism>
<dbReference type="FunFam" id="3.40.50.720:FF:000084">
    <property type="entry name" value="Short-chain dehydrogenase reductase"/>
    <property type="match status" value="1"/>
</dbReference>
<dbReference type="PRINTS" id="PR00081">
    <property type="entry name" value="GDHRDH"/>
</dbReference>
<feature type="domain" description="Ketoreductase" evidence="4">
    <location>
        <begin position="8"/>
        <end position="194"/>
    </location>
</feature>
<evidence type="ECO:0000313" key="6">
    <source>
        <dbReference type="Proteomes" id="UP000605992"/>
    </source>
</evidence>
<dbReference type="InterPro" id="IPR020904">
    <property type="entry name" value="Sc_DH/Rdtase_CS"/>
</dbReference>
<evidence type="ECO:0000256" key="1">
    <source>
        <dbReference type="ARBA" id="ARBA00006484"/>
    </source>
</evidence>
<dbReference type="InterPro" id="IPR057326">
    <property type="entry name" value="KR_dom"/>
</dbReference>
<evidence type="ECO:0000256" key="2">
    <source>
        <dbReference type="ARBA" id="ARBA00023002"/>
    </source>
</evidence>
<evidence type="ECO:0000256" key="3">
    <source>
        <dbReference type="RuleBase" id="RU000363"/>
    </source>
</evidence>
<dbReference type="CDD" id="cd05233">
    <property type="entry name" value="SDR_c"/>
    <property type="match status" value="1"/>
</dbReference>
<dbReference type="AlphaFoldDB" id="A0A8J3XWP7"/>
<evidence type="ECO:0000259" key="4">
    <source>
        <dbReference type="SMART" id="SM00822"/>
    </source>
</evidence>
<name>A0A8J3XWP7_9ACTN</name>
<dbReference type="InterPro" id="IPR002347">
    <property type="entry name" value="SDR_fam"/>
</dbReference>